<dbReference type="SUPFAM" id="SSF54637">
    <property type="entry name" value="Thioesterase/thiol ester dehydrase-isomerase"/>
    <property type="match status" value="1"/>
</dbReference>
<dbReference type="RefSeq" id="WP_380113738.1">
    <property type="nucleotide sequence ID" value="NZ_JBHSIU010000010.1"/>
</dbReference>
<sequence length="224" mass="23052">MIIPVRFNGPPGSGNGGYTAGLVAGHLAATQLAKAVEVTLRRPPPLDTPLTVTAAEGAVQVHDGEALVASGRVDAGERPDPVPPVPFATAVEASAGYPGFTAHPFPTCFVCGTDRTDGLALFPGPLPDGRTATPWRVPRDVSPVLVWAALDCPGGWSVLTAGRPYVLGRMTTHIDAVPAAGTECVITGRHVASEGRKATVLSTLYGPDGDVLALARATWIAVDH</sequence>
<accession>A0ABV9VSC7</accession>
<protein>
    <recommendedName>
        <fullName evidence="3">Thioesterase family protein</fullName>
    </recommendedName>
</protein>
<dbReference type="Proteomes" id="UP001595912">
    <property type="component" value="Unassembled WGS sequence"/>
</dbReference>
<gene>
    <name evidence="1" type="ORF">ACFPIJ_06705</name>
</gene>
<evidence type="ECO:0008006" key="3">
    <source>
        <dbReference type="Google" id="ProtNLM"/>
    </source>
</evidence>
<dbReference type="InterPro" id="IPR029069">
    <property type="entry name" value="HotDog_dom_sf"/>
</dbReference>
<organism evidence="1 2">
    <name type="scientific">Dactylosporangium cerinum</name>
    <dbReference type="NCBI Taxonomy" id="1434730"/>
    <lineage>
        <taxon>Bacteria</taxon>
        <taxon>Bacillati</taxon>
        <taxon>Actinomycetota</taxon>
        <taxon>Actinomycetes</taxon>
        <taxon>Micromonosporales</taxon>
        <taxon>Micromonosporaceae</taxon>
        <taxon>Dactylosporangium</taxon>
    </lineage>
</organism>
<evidence type="ECO:0000313" key="1">
    <source>
        <dbReference type="EMBL" id="MFC4997511.1"/>
    </source>
</evidence>
<evidence type="ECO:0000313" key="2">
    <source>
        <dbReference type="Proteomes" id="UP001595912"/>
    </source>
</evidence>
<keyword evidence="2" id="KW-1185">Reference proteome</keyword>
<proteinExistence type="predicted"/>
<reference evidence="2" key="1">
    <citation type="journal article" date="2019" name="Int. J. Syst. Evol. Microbiol.">
        <title>The Global Catalogue of Microorganisms (GCM) 10K type strain sequencing project: providing services to taxonomists for standard genome sequencing and annotation.</title>
        <authorList>
            <consortium name="The Broad Institute Genomics Platform"/>
            <consortium name="The Broad Institute Genome Sequencing Center for Infectious Disease"/>
            <person name="Wu L."/>
            <person name="Ma J."/>
        </authorList>
    </citation>
    <scope>NUCLEOTIDE SEQUENCE [LARGE SCALE GENOMIC DNA]</scope>
    <source>
        <strain evidence="2">CGMCC 4.7152</strain>
    </source>
</reference>
<name>A0ABV9VSC7_9ACTN</name>
<comment type="caution">
    <text evidence="1">The sequence shown here is derived from an EMBL/GenBank/DDBJ whole genome shotgun (WGS) entry which is preliminary data.</text>
</comment>
<dbReference type="EMBL" id="JBHSIU010000010">
    <property type="protein sequence ID" value="MFC4997511.1"/>
    <property type="molecule type" value="Genomic_DNA"/>
</dbReference>
<dbReference type="Gene3D" id="3.10.129.10">
    <property type="entry name" value="Hotdog Thioesterase"/>
    <property type="match status" value="1"/>
</dbReference>